<dbReference type="OMA" id="WCCEEAI"/>
<keyword evidence="1" id="KW-0677">Repeat</keyword>
<dbReference type="InterPro" id="IPR002885">
    <property type="entry name" value="PPR_rpt"/>
</dbReference>
<protein>
    <recommendedName>
        <fullName evidence="5">Pentacotripeptide-repeat region of PRORP domain-containing protein</fullName>
    </recommendedName>
</protein>
<dbReference type="InterPro" id="IPR046960">
    <property type="entry name" value="PPR_At4g14850-like_plant"/>
</dbReference>
<dbReference type="PROSITE" id="PS51375">
    <property type="entry name" value="PPR"/>
    <property type="match status" value="2"/>
</dbReference>
<dbReference type="NCBIfam" id="TIGR00756">
    <property type="entry name" value="PPR"/>
    <property type="match status" value="3"/>
</dbReference>
<keyword evidence="4" id="KW-1185">Reference proteome</keyword>
<sequence>MPQRNVVSWTAIVAGYVRNGDMCNAKEVFDKMPDRSAMAFTAMISGYCKIGQVGLAREVFDSMGSRDLGSWGAMIAGYAQNWCCEEAIELFYKMRNRGVRANEIAMVGVVSAASKIGKPEVSDSVSEYLEKPRTLYEH</sequence>
<accession>W1PT46</accession>
<name>W1PT46_AMBTC</name>
<organism evidence="3 4">
    <name type="scientific">Amborella trichopoda</name>
    <dbReference type="NCBI Taxonomy" id="13333"/>
    <lineage>
        <taxon>Eukaryota</taxon>
        <taxon>Viridiplantae</taxon>
        <taxon>Streptophyta</taxon>
        <taxon>Embryophyta</taxon>
        <taxon>Tracheophyta</taxon>
        <taxon>Spermatophyta</taxon>
        <taxon>Magnoliopsida</taxon>
        <taxon>Amborellales</taxon>
        <taxon>Amborellaceae</taxon>
        <taxon>Amborella</taxon>
    </lineage>
</organism>
<feature type="repeat" description="PPR" evidence="2">
    <location>
        <begin position="67"/>
        <end position="101"/>
    </location>
</feature>
<evidence type="ECO:0008006" key="5">
    <source>
        <dbReference type="Google" id="ProtNLM"/>
    </source>
</evidence>
<dbReference type="PANTHER" id="PTHR47926">
    <property type="entry name" value="PENTATRICOPEPTIDE REPEAT-CONTAINING PROTEIN"/>
    <property type="match status" value="1"/>
</dbReference>
<dbReference type="GO" id="GO:0009451">
    <property type="term" value="P:RNA modification"/>
    <property type="evidence" value="ECO:0007669"/>
    <property type="project" value="InterPro"/>
</dbReference>
<evidence type="ECO:0000256" key="1">
    <source>
        <dbReference type="ARBA" id="ARBA00022737"/>
    </source>
</evidence>
<evidence type="ECO:0000313" key="4">
    <source>
        <dbReference type="Proteomes" id="UP000017836"/>
    </source>
</evidence>
<dbReference type="eggNOG" id="KOG4197">
    <property type="taxonomic scope" value="Eukaryota"/>
</dbReference>
<evidence type="ECO:0000256" key="2">
    <source>
        <dbReference type="PROSITE-ProRule" id="PRU00708"/>
    </source>
</evidence>
<dbReference type="InterPro" id="IPR011990">
    <property type="entry name" value="TPR-like_helical_dom_sf"/>
</dbReference>
<evidence type="ECO:0000313" key="3">
    <source>
        <dbReference type="EMBL" id="ERN11203.1"/>
    </source>
</evidence>
<reference evidence="4" key="1">
    <citation type="journal article" date="2013" name="Science">
        <title>The Amborella genome and the evolution of flowering plants.</title>
        <authorList>
            <consortium name="Amborella Genome Project"/>
        </authorList>
    </citation>
    <scope>NUCLEOTIDE SEQUENCE [LARGE SCALE GENOMIC DNA]</scope>
</reference>
<dbReference type="Pfam" id="PF01535">
    <property type="entry name" value="PPR"/>
    <property type="match status" value="3"/>
</dbReference>
<proteinExistence type="predicted"/>
<dbReference type="Gramene" id="ERN11203">
    <property type="protein sequence ID" value="ERN11203"/>
    <property type="gene ID" value="AMTR_s00024p00216480"/>
</dbReference>
<feature type="repeat" description="PPR" evidence="2">
    <location>
        <begin position="5"/>
        <end position="39"/>
    </location>
</feature>
<dbReference type="HOGENOM" id="CLU_154100_1_0_1"/>
<dbReference type="Gene3D" id="1.25.40.10">
    <property type="entry name" value="Tetratricopeptide repeat domain"/>
    <property type="match status" value="2"/>
</dbReference>
<dbReference type="AlphaFoldDB" id="W1PT46"/>
<gene>
    <name evidence="3" type="ORF">AMTR_s00024p00216480</name>
</gene>
<dbReference type="EMBL" id="KI392710">
    <property type="protein sequence ID" value="ERN11203.1"/>
    <property type="molecule type" value="Genomic_DNA"/>
</dbReference>
<dbReference type="Proteomes" id="UP000017836">
    <property type="component" value="Unassembled WGS sequence"/>
</dbReference>
<dbReference type="GO" id="GO:0003723">
    <property type="term" value="F:RNA binding"/>
    <property type="evidence" value="ECO:0007669"/>
    <property type="project" value="InterPro"/>
</dbReference>